<evidence type="ECO:0000256" key="1">
    <source>
        <dbReference type="SAM" id="Coils"/>
    </source>
</evidence>
<sequence>MRCQCWAPLSLPCWRSRHCRVLHLSFSSCRWPRGGLSSPVSASFWFSAPIAAAPFLRCWQRLVMGRRVTVGNLAVRLFGCAIVLPFSDQAASALCGFAYNPAQLVVDAHIAFNLLLAAIMLPLLDAFSWAMRRLLPEAPIQGDGPRHLDQASLGNPAMALAGAVRETLHIGDSVTSMLQMNLEALRRNDTKLCSDIAAMDDEVDRLNEQIKLYLSELNRTTLEGGDERRSAEIVSYAHQPRRRRSVPLRHPGLHTPSWQFSFLRCGADRFHRHDPVGALPPGMREAPPAITLSGVADGCERICRCHLSFSLGATVLSLPR</sequence>
<comment type="caution">
    <text evidence="4">The sequence shown here is derived from an EMBL/GenBank/DDBJ whole genome shotgun (WGS) entry which is preliminary data.</text>
</comment>
<dbReference type="InterPro" id="IPR038078">
    <property type="entry name" value="PhoU-like_sf"/>
</dbReference>
<dbReference type="Gene3D" id="1.20.58.220">
    <property type="entry name" value="Phosphate transport system protein phou homolog 2, domain 2"/>
    <property type="match status" value="1"/>
</dbReference>
<feature type="transmembrane region" description="Helical" evidence="2">
    <location>
        <begin position="106"/>
        <end position="124"/>
    </location>
</feature>
<feature type="transmembrane region" description="Helical" evidence="2">
    <location>
        <begin position="68"/>
        <end position="86"/>
    </location>
</feature>
<dbReference type="Pfam" id="PF01895">
    <property type="entry name" value="PhoU"/>
    <property type="match status" value="1"/>
</dbReference>
<evidence type="ECO:0000256" key="2">
    <source>
        <dbReference type="SAM" id="Phobius"/>
    </source>
</evidence>
<feature type="coiled-coil region" evidence="1">
    <location>
        <begin position="196"/>
        <end position="223"/>
    </location>
</feature>
<feature type="domain" description="PhoU" evidence="3">
    <location>
        <begin position="169"/>
        <end position="219"/>
    </location>
</feature>
<gene>
    <name evidence="4" type="ORF">CIT26_20255</name>
</gene>
<dbReference type="EMBL" id="NPKJ01000057">
    <property type="protein sequence ID" value="PAQ07657.1"/>
    <property type="molecule type" value="Genomic_DNA"/>
</dbReference>
<accession>A0A271LIJ0</accession>
<name>A0A271LIJ0_9HYPH</name>
<keyword evidence="2" id="KW-1133">Transmembrane helix</keyword>
<dbReference type="AlphaFoldDB" id="A0A271LIJ0"/>
<evidence type="ECO:0000313" key="4">
    <source>
        <dbReference type="EMBL" id="PAQ07657.1"/>
    </source>
</evidence>
<reference evidence="4 5" key="1">
    <citation type="submission" date="2017-08" db="EMBL/GenBank/DDBJ databases">
        <title>Mesorhizobium wenxinae sp. nov., a novel rhizobial species isolated from root nodules of chickpea (Cicer arietinum L.).</title>
        <authorList>
            <person name="Zhang J."/>
        </authorList>
    </citation>
    <scope>NUCLEOTIDE SEQUENCE [LARGE SCALE GENOMIC DNA]</scope>
    <source>
        <strain evidence="4 5">SDW018</strain>
    </source>
</reference>
<evidence type="ECO:0000259" key="3">
    <source>
        <dbReference type="Pfam" id="PF01895"/>
    </source>
</evidence>
<evidence type="ECO:0000313" key="5">
    <source>
        <dbReference type="Proteomes" id="UP000216442"/>
    </source>
</evidence>
<organism evidence="4 5">
    <name type="scientific">Mesorhizobium temperatum</name>
    <dbReference type="NCBI Taxonomy" id="241416"/>
    <lineage>
        <taxon>Bacteria</taxon>
        <taxon>Pseudomonadati</taxon>
        <taxon>Pseudomonadota</taxon>
        <taxon>Alphaproteobacteria</taxon>
        <taxon>Hyphomicrobiales</taxon>
        <taxon>Phyllobacteriaceae</taxon>
        <taxon>Mesorhizobium</taxon>
    </lineage>
</organism>
<dbReference type="InterPro" id="IPR026022">
    <property type="entry name" value="PhoU_dom"/>
</dbReference>
<keyword evidence="1" id="KW-0175">Coiled coil</keyword>
<proteinExistence type="predicted"/>
<dbReference type="SUPFAM" id="SSF109755">
    <property type="entry name" value="PhoU-like"/>
    <property type="match status" value="1"/>
</dbReference>
<keyword evidence="2" id="KW-0472">Membrane</keyword>
<protein>
    <recommendedName>
        <fullName evidence="3">PhoU domain-containing protein</fullName>
    </recommendedName>
</protein>
<dbReference type="Proteomes" id="UP000216442">
    <property type="component" value="Unassembled WGS sequence"/>
</dbReference>
<keyword evidence="5" id="KW-1185">Reference proteome</keyword>
<keyword evidence="2" id="KW-0812">Transmembrane</keyword>